<keyword evidence="1" id="KW-0732">Signal</keyword>
<dbReference type="Gene3D" id="3.40.50.1820">
    <property type="entry name" value="alpha/beta hydrolase"/>
    <property type="match status" value="1"/>
</dbReference>
<dbReference type="AlphaFoldDB" id="A0AAV9HED9"/>
<feature type="domain" description="AB hydrolase-1" evidence="2">
    <location>
        <begin position="126"/>
        <end position="398"/>
    </location>
</feature>
<evidence type="ECO:0000256" key="1">
    <source>
        <dbReference type="SAM" id="SignalP"/>
    </source>
</evidence>
<dbReference type="InterPro" id="IPR029058">
    <property type="entry name" value="AB_hydrolase_fold"/>
</dbReference>
<sequence>MAPSLIASLTGLLLIVPISTALTWTPMPNLHTLPSNCVAGNIHIGSEQIHAMNENISALPFALDFNDPANVIRFAKVCLTTALTQWATPFTENITEPLPVTLQNLTLAAFFCKPEKPRKDIKALHVLVHDLTYDRWMWHGLGTDNATRFAYNLLRDGYYTLAIDLWGHSMSRAYGIPDPIHELQGPAHVEILYSMLKDLRRKQDHEDSFSGIGVFDRIAYWGHGFGGHLGLSIVDKYPDDVDAIAISGHGIKRSGHSLGRFHELAPWRERAPFYWRDPNSSPAYLVVDSVKDREETFYYPGDGHDEDFVKWDYRWMDMLALGEVCSPGRVKYPIEHWMKPTLIVMGEHDSFAVNKKELGMLETQVMWSMLRTRTFMFPEMNETAYYWKVEGASHNWMFHKSVQNVSLEEKFGGKWPGF</sequence>
<keyword evidence="4" id="KW-1185">Reference proteome</keyword>
<name>A0AAV9HED9_9PEZI</name>
<evidence type="ECO:0000313" key="3">
    <source>
        <dbReference type="EMBL" id="KAK4457822.1"/>
    </source>
</evidence>
<dbReference type="Proteomes" id="UP001321749">
    <property type="component" value="Unassembled WGS sequence"/>
</dbReference>
<reference evidence="3" key="2">
    <citation type="submission" date="2023-06" db="EMBL/GenBank/DDBJ databases">
        <authorList>
            <consortium name="Lawrence Berkeley National Laboratory"/>
            <person name="Mondo S.J."/>
            <person name="Hensen N."/>
            <person name="Bonometti L."/>
            <person name="Westerberg I."/>
            <person name="Brannstrom I.O."/>
            <person name="Guillou S."/>
            <person name="Cros-Aarteil S."/>
            <person name="Calhoun S."/>
            <person name="Haridas S."/>
            <person name="Kuo A."/>
            <person name="Pangilinan J."/>
            <person name="Riley R."/>
            <person name="Labutti K."/>
            <person name="Andreopoulos B."/>
            <person name="Lipzen A."/>
            <person name="Chen C."/>
            <person name="Yanf M."/>
            <person name="Daum C."/>
            <person name="Ng V."/>
            <person name="Clum A."/>
            <person name="Steindorff A."/>
            <person name="Ohm R."/>
            <person name="Martin F."/>
            <person name="Silar P."/>
            <person name="Natvig D."/>
            <person name="Lalanne C."/>
            <person name="Gautier V."/>
            <person name="Ament-Velasquez S.L."/>
            <person name="Kruys A."/>
            <person name="Hutchinson M.I."/>
            <person name="Powell A.J."/>
            <person name="Barry K."/>
            <person name="Miller A.N."/>
            <person name="Grigoriev I.V."/>
            <person name="Debuchy R."/>
            <person name="Gladieux P."/>
            <person name="Thoren M.H."/>
            <person name="Johannesson H."/>
        </authorList>
    </citation>
    <scope>NUCLEOTIDE SEQUENCE</scope>
    <source>
        <strain evidence="3">PSN324</strain>
    </source>
</reference>
<gene>
    <name evidence="3" type="ORF">QBC42DRAFT_350164</name>
</gene>
<feature type="signal peptide" evidence="1">
    <location>
        <begin position="1"/>
        <end position="21"/>
    </location>
</feature>
<dbReference type="EMBL" id="MU865096">
    <property type="protein sequence ID" value="KAK4457822.1"/>
    <property type="molecule type" value="Genomic_DNA"/>
</dbReference>
<evidence type="ECO:0000259" key="2">
    <source>
        <dbReference type="Pfam" id="PF12697"/>
    </source>
</evidence>
<dbReference type="InterPro" id="IPR000073">
    <property type="entry name" value="AB_hydrolase_1"/>
</dbReference>
<accession>A0AAV9HED9</accession>
<protein>
    <submittedName>
        <fullName evidence="3">Alpha/Beta hydrolase protein</fullName>
    </submittedName>
</protein>
<dbReference type="SUPFAM" id="SSF53474">
    <property type="entry name" value="alpha/beta-Hydrolases"/>
    <property type="match status" value="1"/>
</dbReference>
<evidence type="ECO:0000313" key="4">
    <source>
        <dbReference type="Proteomes" id="UP001321749"/>
    </source>
</evidence>
<proteinExistence type="predicted"/>
<feature type="chain" id="PRO_5043642404" evidence="1">
    <location>
        <begin position="22"/>
        <end position="418"/>
    </location>
</feature>
<organism evidence="3 4">
    <name type="scientific">Cladorrhinum samala</name>
    <dbReference type="NCBI Taxonomy" id="585594"/>
    <lineage>
        <taxon>Eukaryota</taxon>
        <taxon>Fungi</taxon>
        <taxon>Dikarya</taxon>
        <taxon>Ascomycota</taxon>
        <taxon>Pezizomycotina</taxon>
        <taxon>Sordariomycetes</taxon>
        <taxon>Sordariomycetidae</taxon>
        <taxon>Sordariales</taxon>
        <taxon>Podosporaceae</taxon>
        <taxon>Cladorrhinum</taxon>
    </lineage>
</organism>
<reference evidence="3" key="1">
    <citation type="journal article" date="2023" name="Mol. Phylogenet. Evol.">
        <title>Genome-scale phylogeny and comparative genomics of the fungal order Sordariales.</title>
        <authorList>
            <person name="Hensen N."/>
            <person name="Bonometti L."/>
            <person name="Westerberg I."/>
            <person name="Brannstrom I.O."/>
            <person name="Guillou S."/>
            <person name="Cros-Aarteil S."/>
            <person name="Calhoun S."/>
            <person name="Haridas S."/>
            <person name="Kuo A."/>
            <person name="Mondo S."/>
            <person name="Pangilinan J."/>
            <person name="Riley R."/>
            <person name="LaButti K."/>
            <person name="Andreopoulos B."/>
            <person name="Lipzen A."/>
            <person name="Chen C."/>
            <person name="Yan M."/>
            <person name="Daum C."/>
            <person name="Ng V."/>
            <person name="Clum A."/>
            <person name="Steindorff A."/>
            <person name="Ohm R.A."/>
            <person name="Martin F."/>
            <person name="Silar P."/>
            <person name="Natvig D.O."/>
            <person name="Lalanne C."/>
            <person name="Gautier V."/>
            <person name="Ament-Velasquez S.L."/>
            <person name="Kruys A."/>
            <person name="Hutchinson M.I."/>
            <person name="Powell A.J."/>
            <person name="Barry K."/>
            <person name="Miller A.N."/>
            <person name="Grigoriev I.V."/>
            <person name="Debuchy R."/>
            <person name="Gladieux P."/>
            <person name="Hiltunen Thoren M."/>
            <person name="Johannesson H."/>
        </authorList>
    </citation>
    <scope>NUCLEOTIDE SEQUENCE</scope>
    <source>
        <strain evidence="3">PSN324</strain>
    </source>
</reference>
<dbReference type="Pfam" id="PF12697">
    <property type="entry name" value="Abhydrolase_6"/>
    <property type="match status" value="1"/>
</dbReference>
<comment type="caution">
    <text evidence="3">The sequence shown here is derived from an EMBL/GenBank/DDBJ whole genome shotgun (WGS) entry which is preliminary data.</text>
</comment>
<keyword evidence="3" id="KW-0378">Hydrolase</keyword>
<dbReference type="GO" id="GO:0016787">
    <property type="term" value="F:hydrolase activity"/>
    <property type="evidence" value="ECO:0007669"/>
    <property type="project" value="UniProtKB-KW"/>
</dbReference>